<reference evidence="6 7" key="1">
    <citation type="submission" date="2019-04" db="EMBL/GenBank/DDBJ databases">
        <title>Shimia ponticola sp. nov., isolated from seawater.</title>
        <authorList>
            <person name="Kim Y.-O."/>
            <person name="Yoon J.-H."/>
        </authorList>
    </citation>
    <scope>NUCLEOTIDE SEQUENCE [LARGE SCALE GENOMIC DNA]</scope>
    <source>
        <strain evidence="6 7">MYP11</strain>
    </source>
</reference>
<evidence type="ECO:0000313" key="7">
    <source>
        <dbReference type="Proteomes" id="UP000306602"/>
    </source>
</evidence>
<comment type="caution">
    <text evidence="6">The sequence shown here is derived from an EMBL/GenBank/DDBJ whole genome shotgun (WGS) entry which is preliminary data.</text>
</comment>
<evidence type="ECO:0000256" key="2">
    <source>
        <dbReference type="ARBA" id="ARBA00022729"/>
    </source>
</evidence>
<name>A0A4S4NG10_9RHOB</name>
<dbReference type="Pfam" id="PF13458">
    <property type="entry name" value="Peripla_BP_6"/>
    <property type="match status" value="1"/>
</dbReference>
<accession>A0A4S4NG10</accession>
<evidence type="ECO:0000256" key="1">
    <source>
        <dbReference type="ARBA" id="ARBA00010062"/>
    </source>
</evidence>
<comment type="similarity">
    <text evidence="1">Belongs to the leucine-binding protein family.</text>
</comment>
<protein>
    <recommendedName>
        <fullName evidence="5">Leucine-binding protein domain-containing protein</fullName>
    </recommendedName>
</protein>
<dbReference type="EMBL" id="SRKY01000002">
    <property type="protein sequence ID" value="THH37061.1"/>
    <property type="molecule type" value="Genomic_DNA"/>
</dbReference>
<gene>
    <name evidence="6" type="ORF">E4Z66_08975</name>
</gene>
<dbReference type="Proteomes" id="UP000306602">
    <property type="component" value="Unassembled WGS sequence"/>
</dbReference>
<feature type="region of interest" description="Disordered" evidence="4">
    <location>
        <begin position="69"/>
        <end position="88"/>
    </location>
</feature>
<dbReference type="GO" id="GO:0006865">
    <property type="term" value="P:amino acid transport"/>
    <property type="evidence" value="ECO:0007669"/>
    <property type="project" value="UniProtKB-KW"/>
</dbReference>
<proteinExistence type="inferred from homology"/>
<sequence length="516" mass="55791">MVAGQRAQRDRPAPAVPVRSQLLPTGRRPRLTQTNARALHFAVAAAAFPRLKRPFSLTHSGLSSNVYSIRSGKRTRRPAPNGPGSTTGEIGMTLRKLLLSTALVGVASAASAEIKVGFIGSLSSDTGLSTLRGAEMAIEELNAAGGVMGEQIVLVTADTQEDVTEGVKAYEYLAETEEVDFVISGSIDDVSLGWLPRMQEYQIPTLDTWTSYIGIIDMVVEDPEGMAPYFMNIASDEALATLYINFGADVLKAKMGFESVVVLAEDTAFGEAITGLVTEGLAPVAGIEVKEVITYDIGTVDFAPIFSKAESTGADFIYQVSSVNSQVISSQYVKLQVPMAMTGVNVSALGLEYWEDTGGAGGGISTLSPVPSVGFALDPVSQKFVDDYQAKYDSRPKMPHFNGFNAYYGLKQAMAAAEEAGGFKDVAAWSSAMLKQDLKLEKDGKLWLRYGFWDYDTVEPVTNRTYPHNALFDLEAPYDFAQPSMVVIQWQEDGTVGVVYPFEYANSEFVLPSWVK</sequence>
<dbReference type="Gene3D" id="3.40.50.2300">
    <property type="match status" value="2"/>
</dbReference>
<dbReference type="SUPFAM" id="SSF53822">
    <property type="entry name" value="Periplasmic binding protein-like I"/>
    <property type="match status" value="1"/>
</dbReference>
<dbReference type="InterPro" id="IPR051010">
    <property type="entry name" value="BCAA_transport"/>
</dbReference>
<dbReference type="PANTHER" id="PTHR30483:SF6">
    <property type="entry name" value="PERIPLASMIC BINDING PROTEIN OF ABC TRANSPORTER FOR NATURAL AMINO ACIDS"/>
    <property type="match status" value="1"/>
</dbReference>
<dbReference type="InterPro" id="IPR028081">
    <property type="entry name" value="Leu-bd"/>
</dbReference>
<keyword evidence="2" id="KW-0732">Signal</keyword>
<dbReference type="CDD" id="cd06345">
    <property type="entry name" value="PBP1_ABC_ligand_binding-like"/>
    <property type="match status" value="1"/>
</dbReference>
<evidence type="ECO:0000256" key="3">
    <source>
        <dbReference type="ARBA" id="ARBA00022970"/>
    </source>
</evidence>
<dbReference type="AlphaFoldDB" id="A0A4S4NG10"/>
<dbReference type="OrthoDB" id="9802022at2"/>
<evidence type="ECO:0000313" key="6">
    <source>
        <dbReference type="EMBL" id="THH37061.1"/>
    </source>
</evidence>
<evidence type="ECO:0000256" key="4">
    <source>
        <dbReference type="SAM" id="MobiDB-lite"/>
    </source>
</evidence>
<keyword evidence="3" id="KW-0029">Amino-acid transport</keyword>
<keyword evidence="7" id="KW-1185">Reference proteome</keyword>
<dbReference type="InterPro" id="IPR028082">
    <property type="entry name" value="Peripla_BP_I"/>
</dbReference>
<dbReference type="PANTHER" id="PTHR30483">
    <property type="entry name" value="LEUCINE-SPECIFIC-BINDING PROTEIN"/>
    <property type="match status" value="1"/>
</dbReference>
<feature type="domain" description="Leucine-binding protein" evidence="5">
    <location>
        <begin position="113"/>
        <end position="433"/>
    </location>
</feature>
<organism evidence="6 7">
    <name type="scientific">Aliishimia ponticola</name>
    <dbReference type="NCBI Taxonomy" id="2499833"/>
    <lineage>
        <taxon>Bacteria</taxon>
        <taxon>Pseudomonadati</taxon>
        <taxon>Pseudomonadota</taxon>
        <taxon>Alphaproteobacteria</taxon>
        <taxon>Rhodobacterales</taxon>
        <taxon>Paracoccaceae</taxon>
        <taxon>Aliishimia</taxon>
    </lineage>
</organism>
<evidence type="ECO:0000259" key="5">
    <source>
        <dbReference type="Pfam" id="PF13458"/>
    </source>
</evidence>
<feature type="region of interest" description="Disordered" evidence="4">
    <location>
        <begin position="1"/>
        <end position="28"/>
    </location>
</feature>
<keyword evidence="3" id="KW-0813">Transport</keyword>